<evidence type="ECO:0000313" key="2">
    <source>
        <dbReference type="Proteomes" id="UP001062846"/>
    </source>
</evidence>
<reference evidence="1" key="1">
    <citation type="submission" date="2022-02" db="EMBL/GenBank/DDBJ databases">
        <title>Plant Genome Project.</title>
        <authorList>
            <person name="Zhang R.-G."/>
        </authorList>
    </citation>
    <scope>NUCLEOTIDE SEQUENCE</scope>
    <source>
        <strain evidence="1">AT1</strain>
    </source>
</reference>
<dbReference type="Proteomes" id="UP001062846">
    <property type="component" value="Chromosome 9"/>
</dbReference>
<dbReference type="EMBL" id="CM046396">
    <property type="protein sequence ID" value="KAI8538690.1"/>
    <property type="molecule type" value="Genomic_DNA"/>
</dbReference>
<protein>
    <submittedName>
        <fullName evidence="1">Uncharacterized protein</fullName>
    </submittedName>
</protein>
<proteinExistence type="predicted"/>
<sequence length="123" mass="13747">MNGGDRIKDPWSKAEDETLMRLAGPGSRAACGGSTSFTQQHKSNNLKTSLSQTLIKFYPLADRVVNNVHIDCSNVGVPYTEDRSHCWLSDLNSDPSPFEFIKFLPCKFGDVPLAMWRHNGWMG</sequence>
<gene>
    <name evidence="1" type="ORF">RHMOL_Rhmol09G0124500</name>
</gene>
<accession>A0ACC0MCJ0</accession>
<comment type="caution">
    <text evidence="1">The sequence shown here is derived from an EMBL/GenBank/DDBJ whole genome shotgun (WGS) entry which is preliminary data.</text>
</comment>
<evidence type="ECO:0000313" key="1">
    <source>
        <dbReference type="EMBL" id="KAI8538690.1"/>
    </source>
</evidence>
<organism evidence="1 2">
    <name type="scientific">Rhododendron molle</name>
    <name type="common">Chinese azalea</name>
    <name type="synonym">Azalea mollis</name>
    <dbReference type="NCBI Taxonomy" id="49168"/>
    <lineage>
        <taxon>Eukaryota</taxon>
        <taxon>Viridiplantae</taxon>
        <taxon>Streptophyta</taxon>
        <taxon>Embryophyta</taxon>
        <taxon>Tracheophyta</taxon>
        <taxon>Spermatophyta</taxon>
        <taxon>Magnoliopsida</taxon>
        <taxon>eudicotyledons</taxon>
        <taxon>Gunneridae</taxon>
        <taxon>Pentapetalae</taxon>
        <taxon>asterids</taxon>
        <taxon>Ericales</taxon>
        <taxon>Ericaceae</taxon>
        <taxon>Ericoideae</taxon>
        <taxon>Rhodoreae</taxon>
        <taxon>Rhododendron</taxon>
    </lineage>
</organism>
<name>A0ACC0MCJ0_RHOML</name>
<keyword evidence="2" id="KW-1185">Reference proteome</keyword>